<dbReference type="RefSeq" id="WP_320379987.1">
    <property type="nucleotide sequence ID" value="NZ_JAWDIQ010000002.1"/>
</dbReference>
<name>A0ABU5CS20_9BACI</name>
<gene>
    <name evidence="1" type="ORF">RWD45_12165</name>
</gene>
<comment type="caution">
    <text evidence="1">The sequence shown here is derived from an EMBL/GenBank/DDBJ whole genome shotgun (WGS) entry which is preliminary data.</text>
</comment>
<accession>A0ABU5CS20</accession>
<sequence length="71" mass="8171">MFKWNQTHSLRKTIVYHFIIWQLPVTQLGIGHLVNPDGGEGMEYQGGGGINRWGRKQKESAKMLELVKSFK</sequence>
<evidence type="ECO:0000313" key="1">
    <source>
        <dbReference type="EMBL" id="MDY0409177.1"/>
    </source>
</evidence>
<protein>
    <submittedName>
        <fullName evidence="1">Uncharacterized protein</fullName>
    </submittedName>
</protein>
<dbReference type="Proteomes" id="UP001275315">
    <property type="component" value="Unassembled WGS sequence"/>
</dbReference>
<dbReference type="EMBL" id="JAWDIQ010000002">
    <property type="protein sequence ID" value="MDY0409177.1"/>
    <property type="molecule type" value="Genomic_DNA"/>
</dbReference>
<reference evidence="1 2" key="1">
    <citation type="submission" date="2023-10" db="EMBL/GenBank/DDBJ databases">
        <title>Virgibacillus soli CC-YMP-6 genome.</title>
        <authorList>
            <person name="Miliotis G."/>
            <person name="Sengupta P."/>
            <person name="Hameed A."/>
            <person name="Chuvochina M."/>
            <person name="Mcdonagh F."/>
            <person name="Simpson A.C."/>
            <person name="Singh N.K."/>
            <person name="Rekha P.D."/>
            <person name="Raman K."/>
            <person name="Hugenholtz P."/>
            <person name="Venkateswaran K."/>
        </authorList>
    </citation>
    <scope>NUCLEOTIDE SEQUENCE [LARGE SCALE GENOMIC DNA]</scope>
    <source>
        <strain evidence="1 2">CC-YMP-6</strain>
    </source>
</reference>
<organism evidence="1 2">
    <name type="scientific">Paracerasibacillus soli</name>
    <dbReference type="NCBI Taxonomy" id="480284"/>
    <lineage>
        <taxon>Bacteria</taxon>
        <taxon>Bacillati</taxon>
        <taxon>Bacillota</taxon>
        <taxon>Bacilli</taxon>
        <taxon>Bacillales</taxon>
        <taxon>Bacillaceae</taxon>
        <taxon>Paracerasibacillus</taxon>
    </lineage>
</organism>
<keyword evidence="2" id="KW-1185">Reference proteome</keyword>
<proteinExistence type="predicted"/>
<evidence type="ECO:0000313" key="2">
    <source>
        <dbReference type="Proteomes" id="UP001275315"/>
    </source>
</evidence>